<gene>
    <name evidence="2" type="ORF">ONZ51_g4313</name>
</gene>
<evidence type="ECO:0000256" key="1">
    <source>
        <dbReference type="SAM" id="MobiDB-lite"/>
    </source>
</evidence>
<feature type="region of interest" description="Disordered" evidence="1">
    <location>
        <begin position="38"/>
        <end position="136"/>
    </location>
</feature>
<name>A0AAD7TWL7_9APHY</name>
<proteinExistence type="predicted"/>
<dbReference type="EMBL" id="JAPEVG010000082">
    <property type="protein sequence ID" value="KAJ8487243.1"/>
    <property type="molecule type" value="Genomic_DNA"/>
</dbReference>
<organism evidence="2 3">
    <name type="scientific">Trametes cubensis</name>
    <dbReference type="NCBI Taxonomy" id="1111947"/>
    <lineage>
        <taxon>Eukaryota</taxon>
        <taxon>Fungi</taxon>
        <taxon>Dikarya</taxon>
        <taxon>Basidiomycota</taxon>
        <taxon>Agaricomycotina</taxon>
        <taxon>Agaricomycetes</taxon>
        <taxon>Polyporales</taxon>
        <taxon>Polyporaceae</taxon>
        <taxon>Trametes</taxon>
    </lineage>
</organism>
<dbReference type="Proteomes" id="UP001215151">
    <property type="component" value="Unassembled WGS sequence"/>
</dbReference>
<sequence>MHGHQPKLQPVPYVCNIPPAPVHVPHDWQMVLPPLASLSSGEAPAAPRLEQDHRTAAGTSHPYGTGKIPQPTPSVPSAEHIPAEGRAEERVAQTRSSRSGYHPTGERSHHQTAPRSVQASLARFNVLPPRATAPKS</sequence>
<reference evidence="2" key="1">
    <citation type="submission" date="2022-11" db="EMBL/GenBank/DDBJ databases">
        <title>Genome Sequence of Cubamyces cubensis.</title>
        <authorList>
            <person name="Buettner E."/>
        </authorList>
    </citation>
    <scope>NUCLEOTIDE SEQUENCE</scope>
    <source>
        <strain evidence="2">MPL-01</strain>
    </source>
</reference>
<accession>A0AAD7TWL7</accession>
<protein>
    <submittedName>
        <fullName evidence="2">Uncharacterized protein</fullName>
    </submittedName>
</protein>
<evidence type="ECO:0000313" key="3">
    <source>
        <dbReference type="Proteomes" id="UP001215151"/>
    </source>
</evidence>
<comment type="caution">
    <text evidence="2">The sequence shown here is derived from an EMBL/GenBank/DDBJ whole genome shotgun (WGS) entry which is preliminary data.</text>
</comment>
<keyword evidence="3" id="KW-1185">Reference proteome</keyword>
<feature type="compositionally biased region" description="Basic and acidic residues" evidence="1">
    <location>
        <begin position="81"/>
        <end position="92"/>
    </location>
</feature>
<dbReference type="AlphaFoldDB" id="A0AAD7TWL7"/>
<evidence type="ECO:0000313" key="2">
    <source>
        <dbReference type="EMBL" id="KAJ8487243.1"/>
    </source>
</evidence>